<evidence type="ECO:0000313" key="10">
    <source>
        <dbReference type="Proteomes" id="UP001295794"/>
    </source>
</evidence>
<keyword evidence="10" id="KW-1185">Reference proteome</keyword>
<dbReference type="InterPro" id="IPR036259">
    <property type="entry name" value="MFS_trans_sf"/>
</dbReference>
<evidence type="ECO:0000256" key="6">
    <source>
        <dbReference type="ARBA" id="ARBA00023006"/>
    </source>
</evidence>
<dbReference type="GO" id="GO:0006914">
    <property type="term" value="P:autophagy"/>
    <property type="evidence" value="ECO:0007669"/>
    <property type="project" value="UniProtKB-KW"/>
</dbReference>
<proteinExistence type="inferred from homology"/>
<feature type="transmembrane region" description="Helical" evidence="8">
    <location>
        <begin position="50"/>
        <end position="72"/>
    </location>
</feature>
<keyword evidence="6 8" id="KW-0072">Autophagy</keyword>
<comment type="similarity">
    <text evidence="2 8">Belongs to the ATG22 family.</text>
</comment>
<dbReference type="SUPFAM" id="SSF103473">
    <property type="entry name" value="MFS general substrate transporter"/>
    <property type="match status" value="1"/>
</dbReference>
<feature type="transmembrane region" description="Helical" evidence="8">
    <location>
        <begin position="346"/>
        <end position="369"/>
    </location>
</feature>
<accession>A0AAD2HNW3</accession>
<name>A0AAD2HNW3_9AGAR</name>
<feature type="transmembrane region" description="Helical" evidence="8">
    <location>
        <begin position="104"/>
        <end position="126"/>
    </location>
</feature>
<feature type="transmembrane region" description="Helical" evidence="8">
    <location>
        <begin position="164"/>
        <end position="189"/>
    </location>
</feature>
<comment type="caution">
    <text evidence="9">The sequence shown here is derived from an EMBL/GenBank/DDBJ whole genome shotgun (WGS) entry which is preliminary data.</text>
</comment>
<dbReference type="InterPro" id="IPR050495">
    <property type="entry name" value="ATG22/LtaA_families"/>
</dbReference>
<evidence type="ECO:0000256" key="1">
    <source>
        <dbReference type="ARBA" id="ARBA00004128"/>
    </source>
</evidence>
<dbReference type="PANTHER" id="PTHR23519:SF4">
    <property type="entry name" value="AUTOPHAGY-RELATED PROTEIN"/>
    <property type="match status" value="1"/>
</dbReference>
<evidence type="ECO:0000256" key="8">
    <source>
        <dbReference type="RuleBase" id="RU363073"/>
    </source>
</evidence>
<feature type="transmembrane region" description="Helical" evidence="8">
    <location>
        <begin position="308"/>
        <end position="326"/>
    </location>
</feature>
<reference evidence="9" key="1">
    <citation type="submission" date="2023-11" db="EMBL/GenBank/DDBJ databases">
        <authorList>
            <person name="De Vega J J."/>
            <person name="De Vega J J."/>
        </authorList>
    </citation>
    <scope>NUCLEOTIDE SEQUENCE</scope>
</reference>
<dbReference type="AlphaFoldDB" id="A0AAD2HNW3"/>
<keyword evidence="8" id="KW-0029">Amino-acid transport</keyword>
<dbReference type="GO" id="GO:0006865">
    <property type="term" value="P:amino acid transport"/>
    <property type="evidence" value="ECO:0007669"/>
    <property type="project" value="UniProtKB-KW"/>
</dbReference>
<keyword evidence="4 8" id="KW-0812">Transmembrane</keyword>
<comment type="function">
    <text evidence="8">Vacuolar effluxer which mediate the efflux of amino acids resulting from autophagic degradation. The release of autophagic amino acids allows the maintenance of protein synthesis and viability during nitrogen starvation.</text>
</comment>
<evidence type="ECO:0000256" key="4">
    <source>
        <dbReference type="ARBA" id="ARBA00022692"/>
    </source>
</evidence>
<sequence length="514" mass="57032">MPSREIADEAEAVTCEQYASSTLAGEGEEHPDPTRSHSVVSRRELWSYYLYWNGSCGIGAGFVRTLFTLAAFQAGYDAVEGPGSRCTTSERCLLVWTGEKTVSITTALFLADGAALVVLAAIVTIVSSAADYGKMGRWALLIFTVSYWLSQLSSIPLTDNASSWSFALIIYVVISISYYGAVIFASAVLPRLARSLPAAKYFRARYAGGEISAAEFDAEESLNLSRISSFSQAHVKIGYLAFNCIFLIPWFSNGMNTLVIAPTVYWIILGIWWFVLEKPRPGPAIPQDASCTTVGIKQMWRAIRDCKVLSQTFIYLASVFVLTNGIESTVQVVESRQFRHFIERQQYGTIEVLVFVQTLVAVLGTIGFWRIQKYRRSGNKTMLGMILALSSILPAWGSLVGFHTTWEFWVSNVLIGIVRTPYNAYAITMMAELTPPGFENMFFGLFGLSAQASRFLGPLIRKHIFDWNDLALPFFSCVCGLVLVLRFVSVQQGRQDARAWAEKMRPSAGITRSN</sequence>
<evidence type="ECO:0000256" key="3">
    <source>
        <dbReference type="ARBA" id="ARBA00022448"/>
    </source>
</evidence>
<feature type="transmembrane region" description="Helical" evidence="8">
    <location>
        <begin position="138"/>
        <end position="158"/>
    </location>
</feature>
<gene>
    <name evidence="9" type="ORF">MYCIT1_LOCUS27457</name>
</gene>
<dbReference type="Proteomes" id="UP001295794">
    <property type="component" value="Unassembled WGS sequence"/>
</dbReference>
<keyword evidence="7 8" id="KW-0472">Membrane</keyword>
<dbReference type="GO" id="GO:0005774">
    <property type="term" value="C:vacuolar membrane"/>
    <property type="evidence" value="ECO:0007669"/>
    <property type="project" value="UniProtKB-SubCell"/>
</dbReference>
<dbReference type="Pfam" id="PF11700">
    <property type="entry name" value="ATG22"/>
    <property type="match status" value="1"/>
</dbReference>
<keyword evidence="5 8" id="KW-1133">Transmembrane helix</keyword>
<feature type="transmembrane region" description="Helical" evidence="8">
    <location>
        <begin position="233"/>
        <end position="252"/>
    </location>
</feature>
<feature type="transmembrane region" description="Helical" evidence="8">
    <location>
        <begin position="381"/>
        <end position="402"/>
    </location>
</feature>
<feature type="transmembrane region" description="Helical" evidence="8">
    <location>
        <begin position="470"/>
        <end position="488"/>
    </location>
</feature>
<dbReference type="InterPro" id="IPR024671">
    <property type="entry name" value="Atg22-like"/>
</dbReference>
<dbReference type="Gene3D" id="1.20.1250.20">
    <property type="entry name" value="MFS general substrate transporter like domains"/>
    <property type="match status" value="1"/>
</dbReference>
<keyword evidence="8" id="KW-0926">Vacuole</keyword>
<evidence type="ECO:0000256" key="7">
    <source>
        <dbReference type="ARBA" id="ARBA00023136"/>
    </source>
</evidence>
<evidence type="ECO:0000313" key="9">
    <source>
        <dbReference type="EMBL" id="CAK5278178.1"/>
    </source>
</evidence>
<protein>
    <recommendedName>
        <fullName evidence="8">Autophagy-related protein</fullName>
    </recommendedName>
</protein>
<evidence type="ECO:0000256" key="2">
    <source>
        <dbReference type="ARBA" id="ARBA00006978"/>
    </source>
</evidence>
<evidence type="ECO:0000256" key="5">
    <source>
        <dbReference type="ARBA" id="ARBA00022989"/>
    </source>
</evidence>
<keyword evidence="3 8" id="KW-0813">Transport</keyword>
<dbReference type="EMBL" id="CAVNYO010000421">
    <property type="protein sequence ID" value="CAK5278178.1"/>
    <property type="molecule type" value="Genomic_DNA"/>
</dbReference>
<dbReference type="PANTHER" id="PTHR23519">
    <property type="entry name" value="AUTOPHAGY-RELATED PROTEIN 22"/>
    <property type="match status" value="1"/>
</dbReference>
<organism evidence="9 10">
    <name type="scientific">Mycena citricolor</name>
    <dbReference type="NCBI Taxonomy" id="2018698"/>
    <lineage>
        <taxon>Eukaryota</taxon>
        <taxon>Fungi</taxon>
        <taxon>Dikarya</taxon>
        <taxon>Basidiomycota</taxon>
        <taxon>Agaricomycotina</taxon>
        <taxon>Agaricomycetes</taxon>
        <taxon>Agaricomycetidae</taxon>
        <taxon>Agaricales</taxon>
        <taxon>Marasmiineae</taxon>
        <taxon>Mycenaceae</taxon>
        <taxon>Mycena</taxon>
    </lineage>
</organism>
<feature type="transmembrane region" description="Helical" evidence="8">
    <location>
        <begin position="258"/>
        <end position="276"/>
    </location>
</feature>
<comment type="subcellular location">
    <subcellularLocation>
        <location evidence="1 8">Vacuole membrane</location>
        <topology evidence="1 8">Multi-pass membrane protein</topology>
    </subcellularLocation>
</comment>